<evidence type="ECO:0000256" key="3">
    <source>
        <dbReference type="ARBA" id="ARBA00022723"/>
    </source>
</evidence>
<keyword evidence="9" id="KW-1185">Reference proteome</keyword>
<dbReference type="GO" id="GO:0030973">
    <property type="term" value="F:molybdate ion binding"/>
    <property type="evidence" value="ECO:0007669"/>
    <property type="project" value="UniProtKB-ARBA"/>
</dbReference>
<feature type="binding site" evidence="6">
    <location>
        <position position="154"/>
    </location>
    <ligand>
        <name>molybdate</name>
        <dbReference type="ChEBI" id="CHEBI:36264"/>
    </ligand>
</feature>
<dbReference type="PANTHER" id="PTHR30632:SF0">
    <property type="entry name" value="SULFATE-BINDING PROTEIN"/>
    <property type="match status" value="1"/>
</dbReference>
<dbReference type="PANTHER" id="PTHR30632">
    <property type="entry name" value="MOLYBDATE-BINDING PERIPLASMIC PROTEIN"/>
    <property type="match status" value="1"/>
</dbReference>
<dbReference type="FunFam" id="3.40.190.10:FF:000035">
    <property type="entry name" value="Molybdate ABC transporter substrate-binding protein"/>
    <property type="match status" value="1"/>
</dbReference>
<dbReference type="EMBL" id="PNYB01000026">
    <property type="protein sequence ID" value="PMS18206.1"/>
    <property type="molecule type" value="Genomic_DNA"/>
</dbReference>
<reference evidence="8 9" key="1">
    <citation type="submission" date="2018-01" db="EMBL/GenBank/DDBJ databases">
        <title>Whole genome analyses suggest that Burkholderia sensu lato contains two further novel genera in the rhizoxinica-symbiotica group Mycetohabitans gen. nov., and Trinickia gen. nov.: implications for the evolution of diazotrophy and nodulation in the Burkholderiaceae.</title>
        <authorList>
            <person name="Estrada-de los Santos P."/>
            <person name="Palmer M."/>
            <person name="Chavez-Ramirez B."/>
            <person name="Beukes C."/>
            <person name="Steenkamp E.T."/>
            <person name="Hirsch A.M."/>
            <person name="Manyaka P."/>
            <person name="Maluk M."/>
            <person name="Lafos M."/>
            <person name="Crook M."/>
            <person name="Gross E."/>
            <person name="Simon M.F."/>
            <person name="Bueno dos Reis Junior F."/>
            <person name="Poole P.S."/>
            <person name="Venter S.N."/>
            <person name="James E.K."/>
        </authorList>
    </citation>
    <scope>NUCLEOTIDE SEQUENCE [LARGE SCALE GENOMIC DNA]</scope>
    <source>
        <strain evidence="8 9">GP25-8</strain>
    </source>
</reference>
<comment type="caution">
    <text evidence="8">The sequence shown here is derived from an EMBL/GenBank/DDBJ whole genome shotgun (WGS) entry which is preliminary data.</text>
</comment>
<dbReference type="SUPFAM" id="SSF53850">
    <property type="entry name" value="Periplasmic binding protein-like II"/>
    <property type="match status" value="1"/>
</dbReference>
<evidence type="ECO:0000256" key="6">
    <source>
        <dbReference type="PIRSR" id="PIRSR004846-1"/>
    </source>
</evidence>
<evidence type="ECO:0000256" key="2">
    <source>
        <dbReference type="ARBA" id="ARBA00022505"/>
    </source>
</evidence>
<sequence>MNDRIHTVRRYARTAAICAFAVAAFAGQRAAHADELVVSAAASLTNAFRQMATAFEKTHADTKVVLNFGASDVLLQQIVNGAPADVFASADEKAMDKAVDAKAVLADTRRDFAANSLVMIVPADSTLPMRSVRETLALPQVKHVALGNPASVPAGRYAQAALQREGAWDIVSPKAVLAGNVRESLDYVARGEAEAGFVFGTDAAMMPQTVKVAAAVPTGTPVTYPIALVQGSKHAADAKAFAQFVLSKDGQAILARFGFRPVAQH</sequence>
<dbReference type="Proteomes" id="UP000235347">
    <property type="component" value="Unassembled WGS sequence"/>
</dbReference>
<dbReference type="PIRSF" id="PIRSF004846">
    <property type="entry name" value="ModA"/>
    <property type="match status" value="1"/>
</dbReference>
<feature type="binding site" evidence="6">
    <location>
        <position position="181"/>
    </location>
    <ligand>
        <name>molybdate</name>
        <dbReference type="ChEBI" id="CHEBI:36264"/>
    </ligand>
</feature>
<feature type="chain" id="PRO_5014866705" evidence="7">
    <location>
        <begin position="34"/>
        <end position="265"/>
    </location>
</feature>
<dbReference type="AlphaFoldDB" id="A0A2N7VM40"/>
<evidence type="ECO:0000256" key="7">
    <source>
        <dbReference type="SAM" id="SignalP"/>
    </source>
</evidence>
<keyword evidence="3 6" id="KW-0479">Metal-binding</keyword>
<dbReference type="GO" id="GO:1901359">
    <property type="term" value="F:tungstate binding"/>
    <property type="evidence" value="ECO:0007669"/>
    <property type="project" value="UniProtKB-ARBA"/>
</dbReference>
<comment type="similarity">
    <text evidence="1">Belongs to the bacterial solute-binding protein ModA family.</text>
</comment>
<keyword evidence="2 6" id="KW-0500">Molybdenum</keyword>
<evidence type="ECO:0000256" key="1">
    <source>
        <dbReference type="ARBA" id="ARBA00009175"/>
    </source>
</evidence>
<evidence type="ECO:0000256" key="5">
    <source>
        <dbReference type="ARBA" id="ARBA00062515"/>
    </source>
</evidence>
<proteinExistence type="inferred from homology"/>
<feature type="signal peptide" evidence="7">
    <location>
        <begin position="1"/>
        <end position="33"/>
    </location>
</feature>
<keyword evidence="4 7" id="KW-0732">Signal</keyword>
<organism evidence="8 9">
    <name type="scientific">Trinickia soli</name>
    <dbReference type="NCBI Taxonomy" id="380675"/>
    <lineage>
        <taxon>Bacteria</taxon>
        <taxon>Pseudomonadati</taxon>
        <taxon>Pseudomonadota</taxon>
        <taxon>Betaproteobacteria</taxon>
        <taxon>Burkholderiales</taxon>
        <taxon>Burkholderiaceae</taxon>
        <taxon>Trinickia</taxon>
    </lineage>
</organism>
<dbReference type="InterPro" id="IPR050682">
    <property type="entry name" value="ModA/WtpA"/>
</dbReference>
<comment type="subunit">
    <text evidence="5">The complex is composed of two ATP-binding proteins (ModC), two transmembrane proteins (ModB) and a solute-binding protein (ModA).</text>
</comment>
<dbReference type="RefSeq" id="WP_102612182.1">
    <property type="nucleotide sequence ID" value="NZ_CADIKD010000022.1"/>
</dbReference>
<accession>A0A2N7VM40</accession>
<dbReference type="NCBIfam" id="TIGR01256">
    <property type="entry name" value="modA"/>
    <property type="match status" value="1"/>
</dbReference>
<name>A0A2N7VM40_9BURK</name>
<dbReference type="Gene3D" id="3.40.190.10">
    <property type="entry name" value="Periplasmic binding protein-like II"/>
    <property type="match status" value="2"/>
</dbReference>
<dbReference type="GO" id="GO:0015689">
    <property type="term" value="P:molybdate ion transport"/>
    <property type="evidence" value="ECO:0007669"/>
    <property type="project" value="InterPro"/>
</dbReference>
<evidence type="ECO:0000313" key="8">
    <source>
        <dbReference type="EMBL" id="PMS18206.1"/>
    </source>
</evidence>
<dbReference type="GO" id="GO:0046872">
    <property type="term" value="F:metal ion binding"/>
    <property type="evidence" value="ECO:0007669"/>
    <property type="project" value="UniProtKB-KW"/>
</dbReference>
<protein>
    <submittedName>
        <fullName evidence="8">Molybdate ABC transporter substrate-binding protein</fullName>
    </submittedName>
</protein>
<feature type="binding site" evidence="6">
    <location>
        <position position="43"/>
    </location>
    <ligand>
        <name>molybdate</name>
        <dbReference type="ChEBI" id="CHEBI:36264"/>
    </ligand>
</feature>
<evidence type="ECO:0000256" key="4">
    <source>
        <dbReference type="ARBA" id="ARBA00022729"/>
    </source>
</evidence>
<dbReference type="Pfam" id="PF13531">
    <property type="entry name" value="SBP_bac_11"/>
    <property type="match status" value="1"/>
</dbReference>
<gene>
    <name evidence="8" type="primary">modA</name>
    <name evidence="8" type="ORF">C0Z19_23160</name>
</gene>
<feature type="binding site" evidence="6">
    <location>
        <position position="71"/>
    </location>
    <ligand>
        <name>molybdate</name>
        <dbReference type="ChEBI" id="CHEBI:36264"/>
    </ligand>
</feature>
<dbReference type="InterPro" id="IPR005950">
    <property type="entry name" value="ModA"/>
</dbReference>
<evidence type="ECO:0000313" key="9">
    <source>
        <dbReference type="Proteomes" id="UP000235347"/>
    </source>
</evidence>